<reference evidence="7" key="1">
    <citation type="submission" date="2014-02" db="EMBL/GenBank/DDBJ databases">
        <authorList>
            <person name="Genoscope - CEA"/>
        </authorList>
    </citation>
    <scope>NUCLEOTIDE SEQUENCE</scope>
    <source>
        <strain evidence="7">LS3</strain>
    </source>
</reference>
<organism evidence="7">
    <name type="scientific">Blastobotrys adeninivorans</name>
    <name type="common">Yeast</name>
    <name type="synonym">Arxula adeninivorans</name>
    <dbReference type="NCBI Taxonomy" id="409370"/>
    <lineage>
        <taxon>Eukaryota</taxon>
        <taxon>Fungi</taxon>
        <taxon>Dikarya</taxon>
        <taxon>Ascomycota</taxon>
        <taxon>Saccharomycotina</taxon>
        <taxon>Dipodascomycetes</taxon>
        <taxon>Dipodascales</taxon>
        <taxon>Trichomonascaceae</taxon>
        <taxon>Blastobotrys</taxon>
    </lineage>
</organism>
<dbReference type="EMBL" id="HG937691">
    <property type="protein sequence ID" value="CDP33101.1"/>
    <property type="molecule type" value="Genomic_DNA"/>
</dbReference>
<dbReference type="PhylomeDB" id="A0A060T1P1"/>
<dbReference type="GO" id="GO:0045040">
    <property type="term" value="P:protein insertion into mitochondrial outer membrane"/>
    <property type="evidence" value="ECO:0007669"/>
    <property type="project" value="TreeGrafter"/>
</dbReference>
<comment type="similarity">
    <text evidence="2">Belongs to the SAM50/omp85 family.</text>
</comment>
<dbReference type="Pfam" id="PF01103">
    <property type="entry name" value="Omp85"/>
    <property type="match status" value="1"/>
</dbReference>
<dbReference type="AlphaFoldDB" id="A0A060T1P1"/>
<evidence type="ECO:0000313" key="7">
    <source>
        <dbReference type="EMBL" id="CDP33101.1"/>
    </source>
</evidence>
<protein>
    <submittedName>
        <fullName evidence="7">ARAD1A01760p</fullName>
    </submittedName>
</protein>
<keyword evidence="5" id="KW-0472">Membrane</keyword>
<dbReference type="InterPro" id="IPR000184">
    <property type="entry name" value="Bac_surfAg_D15"/>
</dbReference>
<dbReference type="GO" id="GO:0005741">
    <property type="term" value="C:mitochondrial outer membrane"/>
    <property type="evidence" value="ECO:0007669"/>
    <property type="project" value="UniProtKB-SubCell"/>
</dbReference>
<comment type="subcellular location">
    <subcellularLocation>
        <location evidence="1">Mitochondrion outer membrane</location>
        <topology evidence="1">Multi-pass membrane protein</topology>
    </subcellularLocation>
</comment>
<evidence type="ECO:0000256" key="4">
    <source>
        <dbReference type="ARBA" id="ARBA00022692"/>
    </source>
</evidence>
<keyword evidence="4" id="KW-0812">Transmembrane</keyword>
<keyword evidence="3" id="KW-1134">Transmembrane beta strand</keyword>
<evidence type="ECO:0000256" key="2">
    <source>
        <dbReference type="ARBA" id="ARBA00010913"/>
    </source>
</evidence>
<sequence length="442" mass="47840">MEDELSQNSTHQVRVRSVTGYGGGVANTRRSFLDAQLDPILGSEHTLASLLNAIDEVYSNLASLGIYDKVAFGLDAPRPIIFSSRSCIDLDATMHLTSAKRFLARTGTDIGNGEGGGYANFSIKNMFGGAEYLSMDATLGTRTRSSYVGQFSTPINNSARWRAELSAYSVDRAISWASHEQVIRGLAAKIKSTPSFSSSTSQELGYEFIWRTLSATADYTSATVRDQLGTSIKSSVYHTIAHDTRDNHLAPTKGFYLKATQEIAGLGGHGTPYIKSSFESQAATGTANKRVSASVGARGGLLWMSQNQLSCLADRFFLGGPNDVRGFYLNSLGPRDGSDYVGGDSYFAWGVNVLTKLPKLDEQNPLRAQWFLNGGSVLPLDHQNVGNTIKQLVKYPSVATGLGLVYIHPAARFELNFTLPLIARQTDGIRKGIQFGVGISFL</sequence>
<dbReference type="PANTHER" id="PTHR12815">
    <property type="entry name" value="SORTING AND ASSEMBLY MACHINERY SAMM50 PROTEIN FAMILY MEMBER"/>
    <property type="match status" value="1"/>
</dbReference>
<feature type="domain" description="Bacterial surface antigen (D15)" evidence="6">
    <location>
        <begin position="125"/>
        <end position="441"/>
    </location>
</feature>
<accession>A0A060T1P1</accession>
<dbReference type="Gene3D" id="2.40.160.50">
    <property type="entry name" value="membrane protein fhac: a member of the omp85/tpsb transporter family"/>
    <property type="match status" value="1"/>
</dbReference>
<dbReference type="PANTHER" id="PTHR12815:SF18">
    <property type="entry name" value="SORTING AND ASSEMBLY MACHINERY COMPONENT 50 HOMOLOG"/>
    <property type="match status" value="1"/>
</dbReference>
<evidence type="ECO:0000259" key="6">
    <source>
        <dbReference type="Pfam" id="PF01103"/>
    </source>
</evidence>
<name>A0A060T1P1_BLAAD</name>
<gene>
    <name evidence="7" type="ORF">GNLVRS02_ARAD1A01760g</name>
</gene>
<evidence type="ECO:0000256" key="1">
    <source>
        <dbReference type="ARBA" id="ARBA00004374"/>
    </source>
</evidence>
<evidence type="ECO:0000256" key="3">
    <source>
        <dbReference type="ARBA" id="ARBA00022452"/>
    </source>
</evidence>
<proteinExistence type="inferred from homology"/>
<dbReference type="InterPro" id="IPR039910">
    <property type="entry name" value="D15-like"/>
</dbReference>
<evidence type="ECO:0000256" key="5">
    <source>
        <dbReference type="ARBA" id="ARBA00023136"/>
    </source>
</evidence>
<reference evidence="7" key="2">
    <citation type="submission" date="2014-06" db="EMBL/GenBank/DDBJ databases">
        <title>The complete genome of Blastobotrys (Arxula) adeninivorans LS3 - a yeast of biotechnological interest.</title>
        <authorList>
            <person name="Kunze G."/>
            <person name="Gaillardin C."/>
            <person name="Czernicka M."/>
            <person name="Durrens P."/>
            <person name="Martin T."/>
            <person name="Boer E."/>
            <person name="Gabaldon T."/>
            <person name="Cruz J."/>
            <person name="Talla E."/>
            <person name="Marck C."/>
            <person name="Goffeau A."/>
            <person name="Barbe V."/>
            <person name="Baret P."/>
            <person name="Baronian K."/>
            <person name="Beier S."/>
            <person name="Bleykasten C."/>
            <person name="Bode R."/>
            <person name="Casaregola S."/>
            <person name="Despons L."/>
            <person name="Fairhead C."/>
            <person name="Giersberg M."/>
            <person name="Gierski P."/>
            <person name="Hahnel U."/>
            <person name="Hartmann A."/>
            <person name="Jankowska D."/>
            <person name="Jubin C."/>
            <person name="Jung P."/>
            <person name="Lafontaine I."/>
            <person name="Leh-Louis V."/>
            <person name="Lemaire M."/>
            <person name="Marcet-Houben M."/>
            <person name="Mascher M."/>
            <person name="Morel G."/>
            <person name="Richard G.-F."/>
            <person name="Riechen J."/>
            <person name="Sacerdot C."/>
            <person name="Sarkar A."/>
            <person name="Savel G."/>
            <person name="Schacherer J."/>
            <person name="Sherman D."/>
            <person name="Straub M.-L."/>
            <person name="Stein N."/>
            <person name="Thierry A."/>
            <person name="Trautwein-Schult A."/>
            <person name="Westhof E."/>
            <person name="Worch S."/>
            <person name="Dujon B."/>
            <person name="Souciet J.-L."/>
            <person name="Wincker P."/>
            <person name="Scholz U."/>
            <person name="Neuveglise N."/>
        </authorList>
    </citation>
    <scope>NUCLEOTIDE SEQUENCE</scope>
    <source>
        <strain evidence="7">LS3</strain>
    </source>
</reference>